<dbReference type="Pfam" id="PF05368">
    <property type="entry name" value="NmrA"/>
    <property type="match status" value="1"/>
</dbReference>
<dbReference type="InterPro" id="IPR051609">
    <property type="entry name" value="NmrA/Isoflavone_reductase-like"/>
</dbReference>
<keyword evidence="6" id="KW-1185">Reference proteome</keyword>
<feature type="compositionally biased region" description="Basic and acidic residues" evidence="3">
    <location>
        <begin position="297"/>
        <end position="310"/>
    </location>
</feature>
<feature type="compositionally biased region" description="Basic and acidic residues" evidence="3">
    <location>
        <begin position="465"/>
        <end position="489"/>
    </location>
</feature>
<feature type="compositionally biased region" description="Basic and acidic residues" evidence="3">
    <location>
        <begin position="270"/>
        <end position="284"/>
    </location>
</feature>
<evidence type="ECO:0000313" key="5">
    <source>
        <dbReference type="EMBL" id="KDQ52019.1"/>
    </source>
</evidence>
<reference evidence="6" key="1">
    <citation type="journal article" date="2014" name="Proc. Natl. Acad. Sci. U.S.A.">
        <title>Extensive sampling of basidiomycete genomes demonstrates inadequacy of the white-rot/brown-rot paradigm for wood decay fungi.</title>
        <authorList>
            <person name="Riley R."/>
            <person name="Salamov A.A."/>
            <person name="Brown D.W."/>
            <person name="Nagy L.G."/>
            <person name="Floudas D."/>
            <person name="Held B.W."/>
            <person name="Levasseur A."/>
            <person name="Lombard V."/>
            <person name="Morin E."/>
            <person name="Otillar R."/>
            <person name="Lindquist E.A."/>
            <person name="Sun H."/>
            <person name="LaButti K.M."/>
            <person name="Schmutz J."/>
            <person name="Jabbour D."/>
            <person name="Luo H."/>
            <person name="Baker S.E."/>
            <person name="Pisabarro A.G."/>
            <person name="Walton J.D."/>
            <person name="Blanchette R.A."/>
            <person name="Henrissat B."/>
            <person name="Martin F."/>
            <person name="Cullen D."/>
            <person name="Hibbett D.S."/>
            <person name="Grigoriev I.V."/>
        </authorList>
    </citation>
    <scope>NUCLEOTIDE SEQUENCE [LARGE SCALE GENOMIC DNA]</scope>
    <source>
        <strain evidence="6">MUCL 33604</strain>
    </source>
</reference>
<dbReference type="Gene3D" id="3.40.50.720">
    <property type="entry name" value="NAD(P)-binding Rossmann-like Domain"/>
    <property type="match status" value="1"/>
</dbReference>
<proteinExistence type="predicted"/>
<feature type="domain" description="NmrA-like" evidence="4">
    <location>
        <begin position="15"/>
        <end position="173"/>
    </location>
</feature>
<evidence type="ECO:0000256" key="3">
    <source>
        <dbReference type="SAM" id="MobiDB-lite"/>
    </source>
</evidence>
<evidence type="ECO:0000256" key="2">
    <source>
        <dbReference type="ARBA" id="ARBA00023002"/>
    </source>
</evidence>
<dbReference type="PANTHER" id="PTHR47706">
    <property type="entry name" value="NMRA-LIKE FAMILY PROTEIN"/>
    <property type="match status" value="1"/>
</dbReference>
<dbReference type="SUPFAM" id="SSF51735">
    <property type="entry name" value="NAD(P)-binding Rossmann-fold domains"/>
    <property type="match status" value="1"/>
</dbReference>
<dbReference type="GO" id="GO:0016491">
    <property type="term" value="F:oxidoreductase activity"/>
    <property type="evidence" value="ECO:0007669"/>
    <property type="project" value="UniProtKB-KW"/>
</dbReference>
<dbReference type="EMBL" id="KL197743">
    <property type="protein sequence ID" value="KDQ52019.1"/>
    <property type="molecule type" value="Genomic_DNA"/>
</dbReference>
<dbReference type="Proteomes" id="UP000027265">
    <property type="component" value="Unassembled WGS sequence"/>
</dbReference>
<evidence type="ECO:0000259" key="4">
    <source>
        <dbReference type="Pfam" id="PF05368"/>
    </source>
</evidence>
<keyword evidence="2" id="KW-0560">Oxidoreductase</keyword>
<evidence type="ECO:0000313" key="6">
    <source>
        <dbReference type="Proteomes" id="UP000027265"/>
    </source>
</evidence>
<dbReference type="InterPro" id="IPR036291">
    <property type="entry name" value="NAD(P)-bd_dom_sf"/>
</dbReference>
<dbReference type="InterPro" id="IPR008030">
    <property type="entry name" value="NmrA-like"/>
</dbReference>
<feature type="region of interest" description="Disordered" evidence="3">
    <location>
        <begin position="453"/>
        <end position="503"/>
    </location>
</feature>
<feature type="region of interest" description="Disordered" evidence="3">
    <location>
        <begin position="264"/>
        <end position="358"/>
    </location>
</feature>
<evidence type="ECO:0000256" key="1">
    <source>
        <dbReference type="ARBA" id="ARBA00022857"/>
    </source>
</evidence>
<organism evidence="5 6">
    <name type="scientific">Jaapia argillacea MUCL 33604</name>
    <dbReference type="NCBI Taxonomy" id="933084"/>
    <lineage>
        <taxon>Eukaryota</taxon>
        <taxon>Fungi</taxon>
        <taxon>Dikarya</taxon>
        <taxon>Basidiomycota</taxon>
        <taxon>Agaricomycotina</taxon>
        <taxon>Agaricomycetes</taxon>
        <taxon>Agaricomycetidae</taxon>
        <taxon>Jaapiales</taxon>
        <taxon>Jaapiaceae</taxon>
        <taxon>Jaapia</taxon>
    </lineage>
</organism>
<feature type="compositionally biased region" description="Low complexity" evidence="3">
    <location>
        <begin position="340"/>
        <end position="358"/>
    </location>
</feature>
<dbReference type="PANTHER" id="PTHR47706:SF9">
    <property type="entry name" value="NMRA-LIKE DOMAIN-CONTAINING PROTEIN-RELATED"/>
    <property type="match status" value="1"/>
</dbReference>
<dbReference type="OrthoDB" id="5283654at2759"/>
<gene>
    <name evidence="5" type="ORF">JAAARDRAFT_40622</name>
</gene>
<dbReference type="HOGENOM" id="CLU_511965_0_0_1"/>
<dbReference type="InParanoid" id="A0A067PB99"/>
<accession>A0A067PB99</accession>
<feature type="compositionally biased region" description="Polar residues" evidence="3">
    <location>
        <begin position="313"/>
        <end position="323"/>
    </location>
</feature>
<dbReference type="AlphaFoldDB" id="A0A067PB99"/>
<protein>
    <recommendedName>
        <fullName evidence="4">NmrA-like domain-containing protein</fullName>
    </recommendedName>
</protein>
<dbReference type="STRING" id="933084.A0A067PB99"/>
<keyword evidence="1" id="KW-0521">NADP</keyword>
<name>A0A067PB99_9AGAM</name>
<sequence length="532" mass="58074">MPLPQSLYLGRSRYVVAIVGATGDLGSIVAETFLSPPYRPFFSRVVCLTRDISSATAQRTTSLGAEVHEVDIGGDEGQRDSLKKALTEVDIVISALPGKCPVSVRDELFDVALEAGVRVYFPSEFGIDHRLNDFANWDHPLWISKRAHAERCREKAGDRMNVVSVYCGLFLEDSIGPWFGFDTASHLYTSVGPSSTYFTLTSKADVAKSLAVLSLLSMNSFSGATSGNRAGVPSEVRIAGDIVNFDLVRSIILEAQGQVREEANLATHSPLRERADSGFRERVGSGRSSEGGGDNLTRFRERARSIRDEANSAVRSRSHSPNAFISPGPRTINGSHDTNSPRPRTLSSTSPRPRTLSITTAPGHTEIMMREVDVGVFRDEVRDASTSANSAGFTEGKRESHVFGGGGVAPYIRLLIGEGKLDWRLPPTSPISNRETLASALLADDDSPLLHHHHDLVSFPSGSDEQDHHLHSTDVTSERRFFGSGDHDPASSTRAAGNDNEVVNPRESGWRWRTLREYAVEVGGRPWCNHID</sequence>